<comment type="caution">
    <text evidence="3">The sequence shown here is derived from an EMBL/GenBank/DDBJ whole genome shotgun (WGS) entry which is preliminary data.</text>
</comment>
<accession>A0A8T4H323</accession>
<dbReference type="EMBL" id="JAGGLC010000006">
    <property type="protein sequence ID" value="MBP1988214.1"/>
    <property type="molecule type" value="Genomic_DNA"/>
</dbReference>
<dbReference type="AlphaFoldDB" id="A0A8T4H323"/>
<dbReference type="RefSeq" id="WP_209492547.1">
    <property type="nucleotide sequence ID" value="NZ_JAGGLC010000006.1"/>
</dbReference>
<keyword evidence="4" id="KW-1185">Reference proteome</keyword>
<dbReference type="Pfam" id="PF08350">
    <property type="entry name" value="FilR1_middle"/>
    <property type="match status" value="1"/>
</dbReference>
<evidence type="ECO:0000313" key="4">
    <source>
        <dbReference type="Proteomes" id="UP000823736"/>
    </source>
</evidence>
<dbReference type="InterPro" id="IPR036390">
    <property type="entry name" value="WH_DNA-bd_sf"/>
</dbReference>
<protein>
    <submittedName>
        <fullName evidence="3">Putative transcriptional regulator</fullName>
    </submittedName>
</protein>
<feature type="domain" description="Methanogenesis regulatory protein FilR1 middle" evidence="1">
    <location>
        <begin position="123"/>
        <end position="256"/>
    </location>
</feature>
<dbReference type="InterPro" id="IPR013561">
    <property type="entry name" value="FilR1_middle_dom"/>
</dbReference>
<name>A0A8T4H323_9EURY</name>
<feature type="domain" description="HVO-A0261-like N-terminal" evidence="2">
    <location>
        <begin position="16"/>
        <end position="85"/>
    </location>
</feature>
<dbReference type="OrthoDB" id="11410at2157"/>
<evidence type="ECO:0000259" key="2">
    <source>
        <dbReference type="Pfam" id="PF25213"/>
    </source>
</evidence>
<dbReference type="Pfam" id="PF25213">
    <property type="entry name" value="HVO_A0261_N"/>
    <property type="match status" value="1"/>
</dbReference>
<dbReference type="SUPFAM" id="SSF46785">
    <property type="entry name" value="Winged helix' DNA-binding domain"/>
    <property type="match status" value="1"/>
</dbReference>
<dbReference type="InterPro" id="IPR057527">
    <property type="entry name" value="HVO_A0261-like_N"/>
</dbReference>
<evidence type="ECO:0000259" key="1">
    <source>
        <dbReference type="Pfam" id="PF08350"/>
    </source>
</evidence>
<reference evidence="3" key="1">
    <citation type="submission" date="2021-03" db="EMBL/GenBank/DDBJ databases">
        <title>Genomic Encyclopedia of Type Strains, Phase IV (KMG-IV): sequencing the most valuable type-strain genomes for metagenomic binning, comparative biology and taxonomic classification.</title>
        <authorList>
            <person name="Goeker M."/>
        </authorList>
    </citation>
    <scope>NUCLEOTIDE SEQUENCE</scope>
    <source>
        <strain evidence="3">DSM 26232</strain>
    </source>
</reference>
<gene>
    <name evidence="3" type="ORF">J2753_002726</name>
</gene>
<proteinExistence type="predicted"/>
<sequence length="267" mass="28904">MERDGIDGERVRDVLRKRADVLAILSADGLDKPVLGDAVGVSRSTVDRAVAELVETGLVRLVDGEYEATHAGELGLETYREYRDVTDTLGTAAPLFEALPDDAPVGTDLLEGGTVTYADPSFPEAALTEVLERIPEAETLRGFAPVVKTNYVSLLEDAVVEEGLSVEIVVKERTLDSLQSVAAARDEVSAFFAADAVDVFTTDEELPYALWLLDGPDLEHAGITVHENGAVVGVLSNERPEAVANYRDQYEAIRERATRFDADALQE</sequence>
<evidence type="ECO:0000313" key="3">
    <source>
        <dbReference type="EMBL" id="MBP1988214.1"/>
    </source>
</evidence>
<organism evidence="3 4">
    <name type="scientific">Halolamina salifodinae</name>
    <dbReference type="NCBI Taxonomy" id="1202767"/>
    <lineage>
        <taxon>Archaea</taxon>
        <taxon>Methanobacteriati</taxon>
        <taxon>Methanobacteriota</taxon>
        <taxon>Stenosarchaea group</taxon>
        <taxon>Halobacteria</taxon>
        <taxon>Halobacteriales</taxon>
        <taxon>Haloferacaceae</taxon>
    </lineage>
</organism>
<dbReference type="Proteomes" id="UP000823736">
    <property type="component" value="Unassembled WGS sequence"/>
</dbReference>